<evidence type="ECO:0000256" key="1">
    <source>
        <dbReference type="ARBA" id="ARBA00022700"/>
    </source>
</evidence>
<dbReference type="OrthoDB" id="196547at2759"/>
<dbReference type="InterPro" id="IPR036388">
    <property type="entry name" value="WH-like_DNA-bd_sf"/>
</dbReference>
<dbReference type="InterPro" id="IPR015898">
    <property type="entry name" value="G-protein_gamma-like_dom"/>
</dbReference>
<dbReference type="InterPro" id="IPR000591">
    <property type="entry name" value="DEP_dom"/>
</dbReference>
<dbReference type="InterPro" id="IPR036390">
    <property type="entry name" value="WH_DNA-bd_sf"/>
</dbReference>
<keyword evidence="6" id="KW-1185">Reference proteome</keyword>
<dbReference type="PROSITE" id="PS50186">
    <property type="entry name" value="DEP"/>
    <property type="match status" value="1"/>
</dbReference>
<dbReference type="Proteomes" id="UP000054630">
    <property type="component" value="Unassembled WGS sequence"/>
</dbReference>
<dbReference type="SMART" id="SM00224">
    <property type="entry name" value="GGL"/>
    <property type="match status" value="1"/>
</dbReference>
<dbReference type="InterPro" id="IPR016137">
    <property type="entry name" value="RGS"/>
</dbReference>
<dbReference type="SUPFAM" id="SSF46785">
    <property type="entry name" value="Winged helix' DNA-binding domain"/>
    <property type="match status" value="1"/>
</dbReference>
<evidence type="ECO:0000259" key="3">
    <source>
        <dbReference type="PROSITE" id="PS50132"/>
    </source>
</evidence>
<sequence length="590" mass="67960">LDGSFLLNKTNSLNAWQSWTYKRCFSLVLHLEQLHQLITEIQLLAIMSSFPMFRKMDELCIQMMKPDSGLPIKGQKISIFAALGKLVESSLLINMASCVQRRGMFNYVSGSELIEWLMTNLEEVDQAEALHLANQLSAFGYLFSVFDASAPVKEDNCLYRLQIPYFWPSSNMQPDSIEYAIFLSKRLLRNEEKHGLVEYEAESYQKLRELLGHMWDFVQSQAEMQLKLFKEKKKSEKVVFDSQEKAYWRIHRPPVEVRFSLLACYLLLVFSTIHLAGYYYQRDVRNYSVDCFQFLKTVQCVQIERLKQILKTKPWLKSPKSLETLVSWCDQFSNYDPMLTPPRDPGNPWIVDDPTLWQLNANNVEVPTERRVRRWGFSIHELIKDPIGRQVLETFLESEFSQENIRFWLAVQDLKYSPSSEVNAKVAAIYNEFLVAGAPCQVNVDSQTLETVTKALKDQTVPLRYCFSQAEEHIFILMSKDSYPRFARSEIYRSMLAAAQQQGSKKLGWRSFLFGGNHGPLKKSQTSRTSPQGFYKNRDEGSTARLQNVVDMTKKSTLEPGDAISGTQPKNSPTFTCDGADSLDVEVPLK</sequence>
<dbReference type="Pfam" id="PF00631">
    <property type="entry name" value="G-gamma"/>
    <property type="match status" value="1"/>
</dbReference>
<dbReference type="CDD" id="cd04450">
    <property type="entry name" value="DEP_RGS7-like"/>
    <property type="match status" value="1"/>
</dbReference>
<dbReference type="Gene3D" id="1.10.1240.60">
    <property type="match status" value="1"/>
</dbReference>
<accession>A0A0V0SBT1</accession>
<name>A0A0V0SBT1_9BILA</name>
<dbReference type="PRINTS" id="PR01301">
    <property type="entry name" value="RGSPROTEIN"/>
</dbReference>
<evidence type="ECO:0000256" key="2">
    <source>
        <dbReference type="SAM" id="MobiDB-lite"/>
    </source>
</evidence>
<reference evidence="5 6" key="1">
    <citation type="submission" date="2015-01" db="EMBL/GenBank/DDBJ databases">
        <title>Evolution of Trichinella species and genotypes.</title>
        <authorList>
            <person name="Korhonen P.K."/>
            <person name="Edoardo P."/>
            <person name="Giuseppe L.R."/>
            <person name="Gasser R.B."/>
        </authorList>
    </citation>
    <scope>NUCLEOTIDE SEQUENCE [LARGE SCALE GENOMIC DNA]</scope>
    <source>
        <strain evidence="5">ISS37</strain>
    </source>
</reference>
<dbReference type="SUPFAM" id="SSF48097">
    <property type="entry name" value="Regulator of G-protein signaling, RGS"/>
    <property type="match status" value="1"/>
</dbReference>
<dbReference type="GO" id="GO:0007186">
    <property type="term" value="P:G protein-coupled receptor signaling pathway"/>
    <property type="evidence" value="ECO:0007669"/>
    <property type="project" value="InterPro"/>
</dbReference>
<dbReference type="Gene3D" id="4.10.260.10">
    <property type="entry name" value="Transducin (heterotrimeric G protein), gamma chain"/>
    <property type="match status" value="1"/>
</dbReference>
<dbReference type="GO" id="GO:0008277">
    <property type="term" value="P:regulation of G protein-coupled receptor signaling pathway"/>
    <property type="evidence" value="ECO:0007669"/>
    <property type="project" value="InterPro"/>
</dbReference>
<dbReference type="InterPro" id="IPR047017">
    <property type="entry name" value="RGS6/7/9/11_DHEX_sf"/>
</dbReference>
<feature type="region of interest" description="Disordered" evidence="2">
    <location>
        <begin position="520"/>
        <end position="541"/>
    </location>
</feature>
<dbReference type="InterPro" id="IPR040759">
    <property type="entry name" value="RGS_DHEX"/>
</dbReference>
<dbReference type="SUPFAM" id="SSF48670">
    <property type="entry name" value="Transducin (heterotrimeric G protein), gamma chain"/>
    <property type="match status" value="1"/>
</dbReference>
<dbReference type="GO" id="GO:0035556">
    <property type="term" value="P:intracellular signal transduction"/>
    <property type="evidence" value="ECO:0007669"/>
    <property type="project" value="InterPro"/>
</dbReference>
<feature type="region of interest" description="Disordered" evidence="2">
    <location>
        <begin position="553"/>
        <end position="590"/>
    </location>
</feature>
<dbReference type="PANTHER" id="PTHR45746">
    <property type="entry name" value="LP21163P"/>
    <property type="match status" value="1"/>
</dbReference>
<dbReference type="SMART" id="SM01224">
    <property type="entry name" value="G_gamma"/>
    <property type="match status" value="1"/>
</dbReference>
<dbReference type="Pfam" id="PF00610">
    <property type="entry name" value="DEP"/>
    <property type="match status" value="1"/>
</dbReference>
<dbReference type="AlphaFoldDB" id="A0A0V0SBT1"/>
<feature type="compositionally biased region" description="Polar residues" evidence="2">
    <location>
        <begin position="523"/>
        <end position="532"/>
    </location>
</feature>
<dbReference type="GO" id="GO:0043005">
    <property type="term" value="C:neuron projection"/>
    <property type="evidence" value="ECO:0007669"/>
    <property type="project" value="TreeGrafter"/>
</dbReference>
<dbReference type="InterPro" id="IPR036305">
    <property type="entry name" value="RGS_sf"/>
</dbReference>
<dbReference type="GO" id="GO:0009968">
    <property type="term" value="P:negative regulation of signal transduction"/>
    <property type="evidence" value="ECO:0007669"/>
    <property type="project" value="UniProtKB-KW"/>
</dbReference>
<dbReference type="GO" id="GO:0005886">
    <property type="term" value="C:plasma membrane"/>
    <property type="evidence" value="ECO:0007669"/>
    <property type="project" value="TreeGrafter"/>
</dbReference>
<protein>
    <submittedName>
        <fullName evidence="5">Regulator of G-protein signaling 7</fullName>
    </submittedName>
</protein>
<dbReference type="EMBL" id="JYDL01000019">
    <property type="protein sequence ID" value="KRX24134.1"/>
    <property type="molecule type" value="Genomic_DNA"/>
</dbReference>
<dbReference type="PROSITE" id="PS50132">
    <property type="entry name" value="RGS"/>
    <property type="match status" value="1"/>
</dbReference>
<feature type="domain" description="DEP" evidence="4">
    <location>
        <begin position="106"/>
        <end position="163"/>
    </location>
</feature>
<feature type="domain" description="RGS" evidence="3">
    <location>
        <begin position="378"/>
        <end position="496"/>
    </location>
</feature>
<dbReference type="InterPro" id="IPR036284">
    <property type="entry name" value="GGL_sf"/>
</dbReference>
<evidence type="ECO:0000313" key="5">
    <source>
        <dbReference type="EMBL" id="KRX24134.1"/>
    </source>
</evidence>
<keyword evidence="1" id="KW-0734">Signal transduction inhibitor</keyword>
<gene>
    <name evidence="5" type="primary">RGS7</name>
    <name evidence="5" type="ORF">T07_2455</name>
</gene>
<dbReference type="InterPro" id="IPR044926">
    <property type="entry name" value="RGS_subdomain_2"/>
</dbReference>
<dbReference type="PANTHER" id="PTHR45746:SF5">
    <property type="entry name" value="REGULATOR OF G-PROTEIN SIGNALING 7"/>
    <property type="match status" value="1"/>
</dbReference>
<dbReference type="SMART" id="SM00049">
    <property type="entry name" value="DEP"/>
    <property type="match status" value="1"/>
</dbReference>
<dbReference type="Gene3D" id="1.10.167.10">
    <property type="entry name" value="Regulator of G-protein Signalling 4, domain 2"/>
    <property type="match status" value="1"/>
</dbReference>
<dbReference type="GO" id="GO:0005737">
    <property type="term" value="C:cytoplasm"/>
    <property type="evidence" value="ECO:0007669"/>
    <property type="project" value="TreeGrafter"/>
</dbReference>
<comment type="caution">
    <text evidence="5">The sequence shown here is derived from an EMBL/GenBank/DDBJ whole genome shotgun (WGS) entry which is preliminary data.</text>
</comment>
<proteinExistence type="predicted"/>
<dbReference type="CDD" id="cd00068">
    <property type="entry name" value="GGL"/>
    <property type="match status" value="1"/>
</dbReference>
<dbReference type="GO" id="GO:0005096">
    <property type="term" value="F:GTPase activator activity"/>
    <property type="evidence" value="ECO:0007669"/>
    <property type="project" value="TreeGrafter"/>
</dbReference>
<evidence type="ECO:0000259" key="4">
    <source>
        <dbReference type="PROSITE" id="PS50186"/>
    </source>
</evidence>
<evidence type="ECO:0000313" key="6">
    <source>
        <dbReference type="Proteomes" id="UP000054630"/>
    </source>
</evidence>
<dbReference type="Gene3D" id="1.10.10.10">
    <property type="entry name" value="Winged helix-like DNA-binding domain superfamily/Winged helix DNA-binding domain"/>
    <property type="match status" value="1"/>
</dbReference>
<dbReference type="Pfam" id="PF00615">
    <property type="entry name" value="RGS"/>
    <property type="match status" value="1"/>
</dbReference>
<feature type="compositionally biased region" description="Polar residues" evidence="2">
    <location>
        <begin position="565"/>
        <end position="575"/>
    </location>
</feature>
<dbReference type="Pfam" id="PF18148">
    <property type="entry name" value="RGS_DHEX"/>
    <property type="match status" value="1"/>
</dbReference>
<organism evidence="5 6">
    <name type="scientific">Trichinella nelsoni</name>
    <dbReference type="NCBI Taxonomy" id="6336"/>
    <lineage>
        <taxon>Eukaryota</taxon>
        <taxon>Metazoa</taxon>
        <taxon>Ecdysozoa</taxon>
        <taxon>Nematoda</taxon>
        <taxon>Enoplea</taxon>
        <taxon>Dorylaimia</taxon>
        <taxon>Trichinellida</taxon>
        <taxon>Trichinellidae</taxon>
        <taxon>Trichinella</taxon>
    </lineage>
</organism>
<dbReference type="InterPro" id="IPR047016">
    <property type="entry name" value="RGS6/7/9/11"/>
</dbReference>
<feature type="non-terminal residue" evidence="5">
    <location>
        <position position="1"/>
    </location>
</feature>
<dbReference type="SMART" id="SM00315">
    <property type="entry name" value="RGS"/>
    <property type="match status" value="1"/>
</dbReference>